<keyword evidence="3" id="KW-0862">Zinc</keyword>
<dbReference type="PANTHER" id="PTHR46275:SF1">
    <property type="entry name" value="HEPATOCYTE GROWTH FACTOR-REGULATED TYROSINE KINASE SUBSTRATE"/>
    <property type="match status" value="1"/>
</dbReference>
<dbReference type="GO" id="GO:0005769">
    <property type="term" value="C:early endosome"/>
    <property type="evidence" value="ECO:0007669"/>
    <property type="project" value="TreeGrafter"/>
</dbReference>
<evidence type="ECO:0000256" key="3">
    <source>
        <dbReference type="ARBA" id="ARBA00022833"/>
    </source>
</evidence>
<dbReference type="Gene3D" id="1.25.40.90">
    <property type="match status" value="1"/>
</dbReference>
<dbReference type="Pfam" id="PF00790">
    <property type="entry name" value="VHS"/>
    <property type="match status" value="1"/>
</dbReference>
<dbReference type="InterPro" id="IPR017073">
    <property type="entry name" value="HGS/VPS27"/>
</dbReference>
<dbReference type="SMART" id="SM00064">
    <property type="entry name" value="FYVE"/>
    <property type="match status" value="1"/>
</dbReference>
<organism evidence="8 9">
    <name type="scientific">Romanomermis culicivorax</name>
    <name type="common">Nematode worm</name>
    <dbReference type="NCBI Taxonomy" id="13658"/>
    <lineage>
        <taxon>Eukaryota</taxon>
        <taxon>Metazoa</taxon>
        <taxon>Ecdysozoa</taxon>
        <taxon>Nematoda</taxon>
        <taxon>Enoplea</taxon>
        <taxon>Dorylaimia</taxon>
        <taxon>Mermithida</taxon>
        <taxon>Mermithoidea</taxon>
        <taxon>Mermithidae</taxon>
        <taxon>Romanomermis</taxon>
    </lineage>
</organism>
<dbReference type="GO" id="GO:0032456">
    <property type="term" value="P:endocytic recycling"/>
    <property type="evidence" value="ECO:0007669"/>
    <property type="project" value="TreeGrafter"/>
</dbReference>
<dbReference type="AlphaFoldDB" id="A0A915HQ45"/>
<dbReference type="InterPro" id="IPR008942">
    <property type="entry name" value="ENTH_VHS"/>
</dbReference>
<keyword evidence="8" id="KW-1185">Reference proteome</keyword>
<keyword evidence="2 4" id="KW-0863">Zinc-finger</keyword>
<feature type="compositionally biased region" description="Polar residues" evidence="5">
    <location>
        <begin position="240"/>
        <end position="259"/>
    </location>
</feature>
<feature type="domain" description="VHS" evidence="7">
    <location>
        <begin position="1"/>
        <end position="73"/>
    </location>
</feature>
<evidence type="ECO:0000256" key="5">
    <source>
        <dbReference type="SAM" id="MobiDB-lite"/>
    </source>
</evidence>
<dbReference type="Proteomes" id="UP000887565">
    <property type="component" value="Unplaced"/>
</dbReference>
<dbReference type="SUPFAM" id="SSF48464">
    <property type="entry name" value="ENTH/VHS domain"/>
    <property type="match status" value="1"/>
</dbReference>
<feature type="region of interest" description="Disordered" evidence="5">
    <location>
        <begin position="155"/>
        <end position="179"/>
    </location>
</feature>
<feature type="compositionally biased region" description="Basic and acidic residues" evidence="5">
    <location>
        <begin position="230"/>
        <end position="239"/>
    </location>
</feature>
<proteinExistence type="predicted"/>
<evidence type="ECO:0000256" key="2">
    <source>
        <dbReference type="ARBA" id="ARBA00022771"/>
    </source>
</evidence>
<dbReference type="InterPro" id="IPR002014">
    <property type="entry name" value="VHS_dom"/>
</dbReference>
<dbReference type="FunFam" id="3.30.40.10:FF:000105">
    <property type="entry name" value="WD repeat and FYVE domain-containing protein 2"/>
    <property type="match status" value="1"/>
</dbReference>
<dbReference type="GO" id="GO:0035091">
    <property type="term" value="F:phosphatidylinositol binding"/>
    <property type="evidence" value="ECO:0007669"/>
    <property type="project" value="InterPro"/>
</dbReference>
<dbReference type="SUPFAM" id="SSF57903">
    <property type="entry name" value="FYVE/PHD zinc finger"/>
    <property type="match status" value="1"/>
</dbReference>
<evidence type="ECO:0000259" key="6">
    <source>
        <dbReference type="PROSITE" id="PS50178"/>
    </source>
</evidence>
<dbReference type="WBParaSite" id="nRc.2.0.1.t03631-RA">
    <property type="protein sequence ID" value="nRc.2.0.1.t03631-RA"/>
    <property type="gene ID" value="nRc.2.0.1.g03631"/>
</dbReference>
<dbReference type="GO" id="GO:0043130">
    <property type="term" value="F:ubiquitin binding"/>
    <property type="evidence" value="ECO:0007669"/>
    <property type="project" value="InterPro"/>
</dbReference>
<dbReference type="Gene3D" id="3.30.40.10">
    <property type="entry name" value="Zinc/RING finger domain, C3HC4 (zinc finger)"/>
    <property type="match status" value="1"/>
</dbReference>
<dbReference type="PROSITE" id="PS50330">
    <property type="entry name" value="UIM"/>
    <property type="match status" value="1"/>
</dbReference>
<evidence type="ECO:0000259" key="7">
    <source>
        <dbReference type="PROSITE" id="PS50179"/>
    </source>
</evidence>
<dbReference type="InterPro" id="IPR000306">
    <property type="entry name" value="Znf_FYVE"/>
</dbReference>
<evidence type="ECO:0000256" key="4">
    <source>
        <dbReference type="PROSITE-ProRule" id="PRU00091"/>
    </source>
</evidence>
<evidence type="ECO:0000313" key="8">
    <source>
        <dbReference type="Proteomes" id="UP000887565"/>
    </source>
</evidence>
<dbReference type="Pfam" id="PF01363">
    <property type="entry name" value="FYVE"/>
    <property type="match status" value="1"/>
</dbReference>
<accession>A0A915HQ45</accession>
<dbReference type="PROSITE" id="PS50178">
    <property type="entry name" value="ZF_FYVE"/>
    <property type="match status" value="1"/>
</dbReference>
<evidence type="ECO:0000256" key="1">
    <source>
        <dbReference type="ARBA" id="ARBA00022723"/>
    </source>
</evidence>
<dbReference type="PANTHER" id="PTHR46275">
    <property type="entry name" value="HEPATOCYTE GROWTH FACTOR-REGULATED TYROSINE KINASE SUBSTRATE"/>
    <property type="match status" value="1"/>
</dbReference>
<protein>
    <submittedName>
        <fullName evidence="9">Hepatocyte growth factor-regulated tyrosine kinase substrate</fullName>
    </submittedName>
</protein>
<dbReference type="InterPro" id="IPR003903">
    <property type="entry name" value="UIM_dom"/>
</dbReference>
<dbReference type="PROSITE" id="PS50179">
    <property type="entry name" value="VHS"/>
    <property type="match status" value="1"/>
</dbReference>
<dbReference type="InterPro" id="IPR011011">
    <property type="entry name" value="Znf_FYVE_PHD"/>
</dbReference>
<dbReference type="InterPro" id="IPR017455">
    <property type="entry name" value="Znf_FYVE-rel"/>
</dbReference>
<feature type="region of interest" description="Disordered" evidence="5">
    <location>
        <begin position="204"/>
        <end position="265"/>
    </location>
</feature>
<feature type="compositionally biased region" description="Polar residues" evidence="5">
    <location>
        <begin position="155"/>
        <end position="172"/>
    </location>
</feature>
<feature type="region of interest" description="Disordered" evidence="5">
    <location>
        <begin position="280"/>
        <end position="309"/>
    </location>
</feature>
<dbReference type="GO" id="GO:0031623">
    <property type="term" value="P:receptor internalization"/>
    <property type="evidence" value="ECO:0007669"/>
    <property type="project" value="TreeGrafter"/>
</dbReference>
<keyword evidence="1" id="KW-0479">Metal-binding</keyword>
<dbReference type="GO" id="GO:0008270">
    <property type="term" value="F:zinc ion binding"/>
    <property type="evidence" value="ECO:0007669"/>
    <property type="project" value="UniProtKB-KW"/>
</dbReference>
<dbReference type="InterPro" id="IPR013083">
    <property type="entry name" value="Znf_RING/FYVE/PHD"/>
</dbReference>
<reference evidence="9" key="1">
    <citation type="submission" date="2022-11" db="UniProtKB">
        <authorList>
            <consortium name="WormBaseParasite"/>
        </authorList>
    </citation>
    <scope>IDENTIFICATION</scope>
</reference>
<dbReference type="OMA" id="NHTNETE"/>
<feature type="domain" description="FYVE-type" evidence="6">
    <location>
        <begin position="90"/>
        <end position="150"/>
    </location>
</feature>
<name>A0A915HQ45_ROMCU</name>
<sequence length="309" mass="34872">MVKNCGEKFHREIATKEFMEDLKHLAEESSSEKVKDKILELIQCWAHAFRSKAEYKIVVDTHNLMKLEGYTFPPLREADAMFDAESAPEWLDSNTCHRCSVEFGLLTRKHHCRNCGQVFCDKCSSRTLPLPHIGIETDVRVCETCFDVLRNKMASGTSKPSVSKNEANSSSETDLKLAKEKSLQDVDKLNEEEDLQLALAISQSEAEEKERQKQRQAFGLNSMFSTNHTNETEEKKEQPKSTGYTGTQEPTLNTNIGDSSDTDGELAKYLNRGYWEARRTDQKKGILRNSPTPSAPIAPMSDSNVAEVI</sequence>
<evidence type="ECO:0000313" key="9">
    <source>
        <dbReference type="WBParaSite" id="nRc.2.0.1.t03631-RA"/>
    </source>
</evidence>